<keyword evidence="1" id="KW-1133">Transmembrane helix</keyword>
<evidence type="ECO:0000313" key="3">
    <source>
        <dbReference type="Proteomes" id="UP000324324"/>
    </source>
</evidence>
<sequence>MDWIDMLQWPAMAITVAATWLIGSRIATRRKVGFWVFLLSNVLWVVWGLHTSAYALVVLQFALAALNLRGMRKAKQVEQNGATQAGPAGSAEAQ</sequence>
<gene>
    <name evidence="2" type="ORF">F1599_09070</name>
</gene>
<keyword evidence="3" id="KW-1185">Reference proteome</keyword>
<comment type="caution">
    <text evidence="2">The sequence shown here is derived from an EMBL/GenBank/DDBJ whole genome shotgun (WGS) entry which is preliminary data.</text>
</comment>
<keyword evidence="1" id="KW-0812">Transmembrane</keyword>
<dbReference type="EMBL" id="VWRN01000027">
    <property type="protein sequence ID" value="KAA6126134.1"/>
    <property type="molecule type" value="Genomic_DNA"/>
</dbReference>
<dbReference type="RefSeq" id="WP_149316322.1">
    <property type="nucleotide sequence ID" value="NZ_CP080294.1"/>
</dbReference>
<evidence type="ECO:0000256" key="1">
    <source>
        <dbReference type="SAM" id="Phobius"/>
    </source>
</evidence>
<dbReference type="AlphaFoldDB" id="A0A5M8AZD9"/>
<feature type="transmembrane region" description="Helical" evidence="1">
    <location>
        <begin position="6"/>
        <end position="23"/>
    </location>
</feature>
<evidence type="ECO:0000313" key="2">
    <source>
        <dbReference type="EMBL" id="KAA6126134.1"/>
    </source>
</evidence>
<feature type="transmembrane region" description="Helical" evidence="1">
    <location>
        <begin position="53"/>
        <end position="70"/>
    </location>
</feature>
<protein>
    <recommendedName>
        <fullName evidence="4">Amino acid transporter</fullName>
    </recommendedName>
</protein>
<dbReference type="Proteomes" id="UP000324324">
    <property type="component" value="Unassembled WGS sequence"/>
</dbReference>
<evidence type="ECO:0008006" key="4">
    <source>
        <dbReference type="Google" id="ProtNLM"/>
    </source>
</evidence>
<proteinExistence type="predicted"/>
<accession>A0A5M8AZD9</accession>
<reference evidence="2 3" key="1">
    <citation type="submission" date="2019-09" db="EMBL/GenBank/DDBJ databases">
        <title>Isolation of a novel species in the genus Cupriavidus from patients with sepsis using whole genome sequencing.</title>
        <authorList>
            <person name="Kweon O.J."/>
            <person name="Lee M.-K."/>
        </authorList>
    </citation>
    <scope>NUCLEOTIDE SEQUENCE [LARGE SCALE GENOMIC DNA]</scope>
    <source>
        <strain evidence="2 3">MKL-01</strain>
    </source>
</reference>
<name>A0A5M8AZD9_9BURK</name>
<keyword evidence="1" id="KW-0472">Membrane</keyword>
<organism evidence="2 3">
    <name type="scientific">Cupriavidus cauae</name>
    <dbReference type="NCBI Taxonomy" id="2608999"/>
    <lineage>
        <taxon>Bacteria</taxon>
        <taxon>Pseudomonadati</taxon>
        <taxon>Pseudomonadota</taxon>
        <taxon>Betaproteobacteria</taxon>
        <taxon>Burkholderiales</taxon>
        <taxon>Burkholderiaceae</taxon>
        <taxon>Cupriavidus</taxon>
    </lineage>
</organism>